<dbReference type="Proteomes" id="UP001174694">
    <property type="component" value="Unassembled WGS sequence"/>
</dbReference>
<organism evidence="2 3">
    <name type="scientific">Pleurostoma richardsiae</name>
    <dbReference type="NCBI Taxonomy" id="41990"/>
    <lineage>
        <taxon>Eukaryota</taxon>
        <taxon>Fungi</taxon>
        <taxon>Dikarya</taxon>
        <taxon>Ascomycota</taxon>
        <taxon>Pezizomycotina</taxon>
        <taxon>Sordariomycetes</taxon>
        <taxon>Sordariomycetidae</taxon>
        <taxon>Calosphaeriales</taxon>
        <taxon>Pleurostomataceae</taxon>
        <taxon>Pleurostoma</taxon>
    </lineage>
</organism>
<comment type="caution">
    <text evidence="2">The sequence shown here is derived from an EMBL/GenBank/DDBJ whole genome shotgun (WGS) entry which is preliminary data.</text>
</comment>
<evidence type="ECO:0000313" key="3">
    <source>
        <dbReference type="Proteomes" id="UP001174694"/>
    </source>
</evidence>
<feature type="compositionally biased region" description="Basic and acidic residues" evidence="1">
    <location>
        <begin position="412"/>
        <end position="424"/>
    </location>
</feature>
<feature type="compositionally biased region" description="Low complexity" evidence="1">
    <location>
        <begin position="63"/>
        <end position="72"/>
    </location>
</feature>
<feature type="compositionally biased region" description="Basic and acidic residues" evidence="1">
    <location>
        <begin position="380"/>
        <end position="399"/>
    </location>
</feature>
<accession>A0AA38R9U2</accession>
<gene>
    <name evidence="2" type="ORF">NKR23_g10554</name>
</gene>
<evidence type="ECO:0000256" key="1">
    <source>
        <dbReference type="SAM" id="MobiDB-lite"/>
    </source>
</evidence>
<feature type="compositionally biased region" description="Basic and acidic residues" evidence="1">
    <location>
        <begin position="433"/>
        <end position="475"/>
    </location>
</feature>
<feature type="region of interest" description="Disordered" evidence="1">
    <location>
        <begin position="354"/>
        <end position="475"/>
    </location>
</feature>
<protein>
    <submittedName>
        <fullName evidence="2">Uncharacterized protein</fullName>
    </submittedName>
</protein>
<sequence length="475" mass="51693">MECLVSWLCCCITPTNDLDLPEGRPTTPYPHGWTHYAPVSAYTNGQLPNQPIESRGADLGDHSQASRGRSQSPRPPSFDLAEFTAAEEGASEPLTADILPSVLRAVDKAFAHIPYAVCGTAALCVWGYEGKRPPTHISILCPAHAKDTFKSWAAANGGFTFSERPGYLGLRTPDGSVRQVKIKYLEHGFERQSIVSVPLPEDDPGSGRASLLKNTVPVVRVLSLPCLLDQVAESYLVDFTGPGAHRRRIELAKTVFWILECLKDGGEGMERLTPLNVPNVVKKSFWDLFAATYNKAPGEFRAAGLPVTPWGTPEVSACQATEDNQGYDTPGGPWNGPVYPKGAGTVFTVPASNAAAPSLGTDHRRDLTDRRAVRKPSVSQRREPQRRESIASPPMDRKCGPSARAGPSRPLETQRHPTSHEKSKNRLSLQPKAGEDKSRSGRTAERVQRSRRSDPGPRDGPQHKPEGAGGRHKED</sequence>
<reference evidence="2" key="1">
    <citation type="submission" date="2022-07" db="EMBL/GenBank/DDBJ databases">
        <title>Fungi with potential for degradation of polypropylene.</title>
        <authorList>
            <person name="Gostincar C."/>
        </authorList>
    </citation>
    <scope>NUCLEOTIDE SEQUENCE</scope>
    <source>
        <strain evidence="2">EXF-13308</strain>
    </source>
</reference>
<name>A0AA38R9U2_9PEZI</name>
<dbReference type="AlphaFoldDB" id="A0AA38R9U2"/>
<keyword evidence="3" id="KW-1185">Reference proteome</keyword>
<feature type="compositionally biased region" description="Basic and acidic residues" evidence="1">
    <location>
        <begin position="361"/>
        <end position="371"/>
    </location>
</feature>
<dbReference type="EMBL" id="JANBVO010000048">
    <property type="protein sequence ID" value="KAJ9133719.1"/>
    <property type="molecule type" value="Genomic_DNA"/>
</dbReference>
<feature type="region of interest" description="Disordered" evidence="1">
    <location>
        <begin position="47"/>
        <end position="78"/>
    </location>
</feature>
<evidence type="ECO:0000313" key="2">
    <source>
        <dbReference type="EMBL" id="KAJ9133719.1"/>
    </source>
</evidence>
<proteinExistence type="predicted"/>